<feature type="domain" description="Tr-type G" evidence="16">
    <location>
        <begin position="310"/>
        <end position="540"/>
    </location>
</feature>
<dbReference type="InterPro" id="IPR000795">
    <property type="entry name" value="T_Tr_GTP-bd_dom"/>
</dbReference>
<dbReference type="InterPro" id="IPR027417">
    <property type="entry name" value="P-loop_NTPase"/>
</dbReference>
<evidence type="ECO:0000313" key="17">
    <source>
        <dbReference type="EMBL" id="KAG0561324.1"/>
    </source>
</evidence>
<keyword evidence="9" id="KW-0862">Zinc</keyword>
<proteinExistence type="inferred from homology"/>
<evidence type="ECO:0000256" key="6">
    <source>
        <dbReference type="ARBA" id="ARBA00022741"/>
    </source>
</evidence>
<dbReference type="SUPFAM" id="SSF50465">
    <property type="entry name" value="EF-Tu/eEF-1alpha/eIF2-gamma C-terminal domain"/>
    <property type="match status" value="1"/>
</dbReference>
<comment type="catalytic activity">
    <reaction evidence="12">
        <text>GTP + H2O = GDP + phosphate + H(+)</text>
        <dbReference type="Rhea" id="RHEA:19669"/>
        <dbReference type="ChEBI" id="CHEBI:15377"/>
        <dbReference type="ChEBI" id="CHEBI:15378"/>
        <dbReference type="ChEBI" id="CHEBI:37565"/>
        <dbReference type="ChEBI" id="CHEBI:43474"/>
        <dbReference type="ChEBI" id="CHEBI:58189"/>
    </reaction>
    <physiologicalReaction direction="left-to-right" evidence="12">
        <dbReference type="Rhea" id="RHEA:19670"/>
    </physiologicalReaction>
</comment>
<dbReference type="GO" id="GO:0005737">
    <property type="term" value="C:cytoplasm"/>
    <property type="evidence" value="ECO:0007669"/>
    <property type="project" value="UniProtKB-SubCell"/>
</dbReference>
<dbReference type="FunFam" id="2.40.30.10:FF:000070">
    <property type="entry name" value="Translation elongation factor EF-1 subunit"/>
    <property type="match status" value="1"/>
</dbReference>
<evidence type="ECO:0000256" key="5">
    <source>
        <dbReference type="ARBA" id="ARBA00022723"/>
    </source>
</evidence>
<dbReference type="Pfam" id="PF22594">
    <property type="entry name" value="GTP-eEF1A_C"/>
    <property type="match status" value="1"/>
</dbReference>
<protein>
    <submittedName>
        <fullName evidence="17">Uncharacterized protein</fullName>
    </submittedName>
</protein>
<keyword evidence="7 13" id="KW-0863">Zinc-finger</keyword>
<evidence type="ECO:0000256" key="2">
    <source>
        <dbReference type="ARBA" id="ARBA00004496"/>
    </source>
</evidence>
<dbReference type="GO" id="GO:0006412">
    <property type="term" value="P:translation"/>
    <property type="evidence" value="ECO:0007669"/>
    <property type="project" value="UniProtKB-KW"/>
</dbReference>
<dbReference type="SUPFAM" id="SSF50447">
    <property type="entry name" value="Translation proteins"/>
    <property type="match status" value="1"/>
</dbReference>
<evidence type="ECO:0000256" key="9">
    <source>
        <dbReference type="ARBA" id="ARBA00022833"/>
    </source>
</evidence>
<evidence type="ECO:0000256" key="3">
    <source>
        <dbReference type="ARBA" id="ARBA00007249"/>
    </source>
</evidence>
<keyword evidence="8" id="KW-0378">Hydrolase</keyword>
<comment type="similarity">
    <text evidence="3">Belongs to the TRAFAC class translation factor GTPase superfamily. Classic translation factor GTPase family. EF-Tu/EF-1A subfamily.</text>
</comment>
<evidence type="ECO:0000256" key="14">
    <source>
        <dbReference type="SAM" id="MobiDB-lite"/>
    </source>
</evidence>
<dbReference type="InterPro" id="IPR050100">
    <property type="entry name" value="TRAFAC_GTPase_members"/>
</dbReference>
<accession>A0A8T0GT39</accession>
<dbReference type="GO" id="GO:0008270">
    <property type="term" value="F:zinc ion binding"/>
    <property type="evidence" value="ECO:0007669"/>
    <property type="project" value="UniProtKB-KW"/>
</dbReference>
<evidence type="ECO:0000256" key="11">
    <source>
        <dbReference type="ARBA" id="ARBA00023134"/>
    </source>
</evidence>
<feature type="region of interest" description="Disordered" evidence="14">
    <location>
        <begin position="156"/>
        <end position="187"/>
    </location>
</feature>
<evidence type="ECO:0000256" key="10">
    <source>
        <dbReference type="ARBA" id="ARBA00022917"/>
    </source>
</evidence>
<keyword evidence="5" id="KW-0479">Metal-binding</keyword>
<dbReference type="PROSITE" id="PS50199">
    <property type="entry name" value="ZF_RANBP2_2"/>
    <property type="match status" value="1"/>
</dbReference>
<dbReference type="FunFam" id="2.40.30.10:FF:000020">
    <property type="entry name" value="Translation elongation factor EF-1"/>
    <property type="match status" value="1"/>
</dbReference>
<dbReference type="InterPro" id="IPR036443">
    <property type="entry name" value="Znf_RanBP2_sf"/>
</dbReference>
<keyword evidence="18" id="KW-1185">Reference proteome</keyword>
<dbReference type="GO" id="GO:0005525">
    <property type="term" value="F:GTP binding"/>
    <property type="evidence" value="ECO:0007669"/>
    <property type="project" value="UniProtKB-KW"/>
</dbReference>
<dbReference type="SMART" id="SM00547">
    <property type="entry name" value="ZnF_RBZ"/>
    <property type="match status" value="1"/>
</dbReference>
<dbReference type="Pfam" id="PF00009">
    <property type="entry name" value="GTP_EFTU"/>
    <property type="match status" value="1"/>
</dbReference>
<keyword evidence="11" id="KW-0342">GTP-binding</keyword>
<dbReference type="Gene3D" id="4.10.1060.10">
    <property type="entry name" value="Zinc finger, RanBP2-type"/>
    <property type="match status" value="1"/>
</dbReference>
<evidence type="ECO:0000256" key="13">
    <source>
        <dbReference type="PROSITE-ProRule" id="PRU00322"/>
    </source>
</evidence>
<keyword evidence="6" id="KW-0547">Nucleotide-binding</keyword>
<comment type="caution">
    <text evidence="17">The sequence shown here is derived from an EMBL/GenBank/DDBJ whole genome shotgun (WGS) entry which is preliminary data.</text>
</comment>
<dbReference type="AlphaFoldDB" id="A0A8T0GT39"/>
<reference evidence="17" key="1">
    <citation type="submission" date="2020-06" db="EMBL/GenBank/DDBJ databases">
        <title>WGS assembly of Ceratodon purpureus strain R40.</title>
        <authorList>
            <person name="Carey S.B."/>
            <person name="Jenkins J."/>
            <person name="Shu S."/>
            <person name="Lovell J.T."/>
            <person name="Sreedasyam A."/>
            <person name="Maumus F."/>
            <person name="Tiley G.P."/>
            <person name="Fernandez-Pozo N."/>
            <person name="Barry K."/>
            <person name="Chen C."/>
            <person name="Wang M."/>
            <person name="Lipzen A."/>
            <person name="Daum C."/>
            <person name="Saski C.A."/>
            <person name="Payton A.C."/>
            <person name="Mcbreen J.C."/>
            <person name="Conrad R.E."/>
            <person name="Kollar L.M."/>
            <person name="Olsson S."/>
            <person name="Huttunen S."/>
            <person name="Landis J.B."/>
            <person name="Wickett N.J."/>
            <person name="Johnson M.G."/>
            <person name="Rensing S.A."/>
            <person name="Grimwood J."/>
            <person name="Schmutz J."/>
            <person name="Mcdaniel S.F."/>
        </authorList>
    </citation>
    <scope>NUCLEOTIDE SEQUENCE</scope>
    <source>
        <strain evidence="17">R40</strain>
    </source>
</reference>
<comment type="subcellular location">
    <subcellularLocation>
        <location evidence="2">Cytoplasm</location>
    </subcellularLocation>
</comment>
<dbReference type="InterPro" id="IPR001876">
    <property type="entry name" value="Znf_RanBP2"/>
</dbReference>
<dbReference type="PRINTS" id="PR00315">
    <property type="entry name" value="ELONGATNFCT"/>
</dbReference>
<dbReference type="Proteomes" id="UP000822688">
    <property type="component" value="Chromosome 9"/>
</dbReference>
<comment type="function">
    <text evidence="1">This protein promotes the GTP-dependent binding of aminoacyl-tRNA to the A-site of ribosomes during protein biosynthesis.</text>
</comment>
<dbReference type="CDD" id="cd04093">
    <property type="entry name" value="HBS1_C_III"/>
    <property type="match status" value="1"/>
</dbReference>
<feature type="compositionally biased region" description="Polar residues" evidence="14">
    <location>
        <begin position="163"/>
        <end position="180"/>
    </location>
</feature>
<name>A0A8T0GT39_CERPU</name>
<organism evidence="17 18">
    <name type="scientific">Ceratodon purpureus</name>
    <name type="common">Fire moss</name>
    <name type="synonym">Dicranum purpureum</name>
    <dbReference type="NCBI Taxonomy" id="3225"/>
    <lineage>
        <taxon>Eukaryota</taxon>
        <taxon>Viridiplantae</taxon>
        <taxon>Streptophyta</taxon>
        <taxon>Embryophyta</taxon>
        <taxon>Bryophyta</taxon>
        <taxon>Bryophytina</taxon>
        <taxon>Bryopsida</taxon>
        <taxon>Dicranidae</taxon>
        <taxon>Pseudoditrichales</taxon>
        <taxon>Ditrichaceae</taxon>
        <taxon>Ceratodon</taxon>
    </lineage>
</organism>
<evidence type="ECO:0000256" key="4">
    <source>
        <dbReference type="ARBA" id="ARBA00022490"/>
    </source>
</evidence>
<dbReference type="PANTHER" id="PTHR23115">
    <property type="entry name" value="TRANSLATION FACTOR"/>
    <property type="match status" value="1"/>
</dbReference>
<dbReference type="Gene3D" id="2.40.30.10">
    <property type="entry name" value="Translation factors"/>
    <property type="match status" value="2"/>
</dbReference>
<dbReference type="InterPro" id="IPR009000">
    <property type="entry name" value="Transl_B-barrel_sf"/>
</dbReference>
<evidence type="ECO:0000259" key="15">
    <source>
        <dbReference type="PROSITE" id="PS50199"/>
    </source>
</evidence>
<evidence type="ECO:0000259" key="16">
    <source>
        <dbReference type="PROSITE" id="PS51722"/>
    </source>
</evidence>
<evidence type="ECO:0000256" key="7">
    <source>
        <dbReference type="ARBA" id="ARBA00022771"/>
    </source>
</evidence>
<dbReference type="EMBL" id="CM026430">
    <property type="protein sequence ID" value="KAG0561324.1"/>
    <property type="molecule type" value="Genomic_DNA"/>
</dbReference>
<sequence length="743" mass="80792">MLFYYHFKSSQFDYFITFEIEIQSLILIPNPKPHSAETRAQTAAMPRKWKQPDYDDEDYDYDEVDCYDDDDYTHQGKSRNSSDFQQPAAAAPVDEPETEGAGFWSCPVCTFDNSLDSTTCDICDTSREESSEEITTDVPSILPISPLARALFKSLPGTKSDKQMTGASFRSDSTVSNQNPWDKLRDSSSLNSKIVPFKFDTPSPDEKTVAACGLKGPLRIGQCPDNILTGARVCMARAGDLNPAASAEGTGANLSLNQVQPSVCNSPVGNESSSRASSIPNKLADKLRGLTIESYIPESWMLQDSDKDSKQLLHLIVVGHVDAGKSTLMGRILHLLGQVTQKEMHKNEKESKQQGKGSFAYAFVLDEGAEERARGVTMRVAVAHFETSKLRVVLLDAPGHKDFVPNMISGASQADSAILVVDASIGAFEAGLEGEGQGRGQTREHAQLVRSLGVEQLIVAVNKLDAVGFSKQRFDVIKNTLQPFLRQCGFKDGYVQWVPVSAAENQNLTTTTTDPALKAWYGGPCLVELVDSLEPPRRLVSRPLRLVIAEVMSSRTLGPSAFGGKLESGAIRIGTKVRVMPSGVVATVKCIEQQGHHLALARAGEGVDVGLHGIDPGMLAPGGVVCHPDYPVPVAIRFEVRLLTLDISTPILKGSQVDLHVHHARLPARVDHLVSLLDPKKGTVLRQCPRRLTANQSAIVEIVPDEGVCIEKYIDFRVLGRVALREGGKTIAVGIVTRVIDTN</sequence>
<keyword evidence="10" id="KW-0648">Protein biosynthesis</keyword>
<dbReference type="PROSITE" id="PS51722">
    <property type="entry name" value="G_TR_2"/>
    <property type="match status" value="1"/>
</dbReference>
<gene>
    <name evidence="17" type="ORF">KC19_9G055300</name>
</gene>
<dbReference type="SUPFAM" id="SSF90209">
    <property type="entry name" value="Ran binding protein zinc finger-like"/>
    <property type="match status" value="1"/>
</dbReference>
<feature type="region of interest" description="Disordered" evidence="14">
    <location>
        <begin position="70"/>
        <end position="97"/>
    </location>
</feature>
<dbReference type="FunFam" id="3.40.50.300:FF:000204">
    <property type="entry name" value="Translation elongation factor Tu"/>
    <property type="match status" value="1"/>
</dbReference>
<evidence type="ECO:0000256" key="1">
    <source>
        <dbReference type="ARBA" id="ARBA00003982"/>
    </source>
</evidence>
<dbReference type="InterPro" id="IPR009001">
    <property type="entry name" value="Transl_elong_EF1A/Init_IF2_C"/>
</dbReference>
<dbReference type="Pfam" id="PF00641">
    <property type="entry name" value="Zn_ribbon_RanBP"/>
    <property type="match status" value="1"/>
</dbReference>
<evidence type="ECO:0000256" key="12">
    <source>
        <dbReference type="ARBA" id="ARBA00049117"/>
    </source>
</evidence>
<evidence type="ECO:0000313" key="18">
    <source>
        <dbReference type="Proteomes" id="UP000822688"/>
    </source>
</evidence>
<dbReference type="InterPro" id="IPR054696">
    <property type="entry name" value="GTP-eEF1A_C"/>
</dbReference>
<keyword evidence="4" id="KW-0963">Cytoplasm</keyword>
<dbReference type="PROSITE" id="PS01358">
    <property type="entry name" value="ZF_RANBP2_1"/>
    <property type="match status" value="1"/>
</dbReference>
<feature type="domain" description="RanBP2-type" evidence="15">
    <location>
        <begin position="100"/>
        <end position="129"/>
    </location>
</feature>
<dbReference type="GO" id="GO:0003924">
    <property type="term" value="F:GTPase activity"/>
    <property type="evidence" value="ECO:0007669"/>
    <property type="project" value="InterPro"/>
</dbReference>
<dbReference type="CDD" id="cd01883">
    <property type="entry name" value="EF1_alpha"/>
    <property type="match status" value="1"/>
</dbReference>
<dbReference type="SUPFAM" id="SSF52540">
    <property type="entry name" value="P-loop containing nucleoside triphosphate hydrolases"/>
    <property type="match status" value="1"/>
</dbReference>
<dbReference type="Gene3D" id="3.40.50.300">
    <property type="entry name" value="P-loop containing nucleotide triphosphate hydrolases"/>
    <property type="match status" value="1"/>
</dbReference>
<evidence type="ECO:0000256" key="8">
    <source>
        <dbReference type="ARBA" id="ARBA00022801"/>
    </source>
</evidence>